<comment type="caution">
    <text evidence="2">The sequence shown here is derived from an EMBL/GenBank/DDBJ whole genome shotgun (WGS) entry which is preliminary data.</text>
</comment>
<dbReference type="EMBL" id="JAUTXY010000008">
    <property type="protein sequence ID" value="MEE2059354.1"/>
    <property type="molecule type" value="Genomic_DNA"/>
</dbReference>
<proteinExistence type="inferred from homology"/>
<protein>
    <submittedName>
        <fullName evidence="2">ROK family protein</fullName>
    </submittedName>
</protein>
<dbReference type="Pfam" id="PF00480">
    <property type="entry name" value="ROK"/>
    <property type="match status" value="1"/>
</dbReference>
<dbReference type="InterPro" id="IPR036388">
    <property type="entry name" value="WH-like_DNA-bd_sf"/>
</dbReference>
<evidence type="ECO:0000313" key="3">
    <source>
        <dbReference type="Proteomes" id="UP001336020"/>
    </source>
</evidence>
<dbReference type="PANTHER" id="PTHR18964">
    <property type="entry name" value="ROK (REPRESSOR, ORF, KINASE) FAMILY"/>
    <property type="match status" value="1"/>
</dbReference>
<dbReference type="SUPFAM" id="SSF53067">
    <property type="entry name" value="Actin-like ATPase domain"/>
    <property type="match status" value="1"/>
</dbReference>
<evidence type="ECO:0000313" key="2">
    <source>
        <dbReference type="EMBL" id="MEE2059354.1"/>
    </source>
</evidence>
<dbReference type="Gene3D" id="1.10.10.10">
    <property type="entry name" value="Winged helix-like DNA-binding domain superfamily/Winged helix DNA-binding domain"/>
    <property type="match status" value="1"/>
</dbReference>
<dbReference type="InterPro" id="IPR000600">
    <property type="entry name" value="ROK"/>
</dbReference>
<keyword evidence="3" id="KW-1185">Reference proteome</keyword>
<accession>A0ABU7LDG9</accession>
<reference evidence="2 3" key="1">
    <citation type="submission" date="2023-07" db="EMBL/GenBank/DDBJ databases">
        <authorList>
            <person name="Girao M."/>
            <person name="Carvalho M.F."/>
        </authorList>
    </citation>
    <scope>NUCLEOTIDE SEQUENCE [LARGE SCALE GENOMIC DNA]</scope>
    <source>
        <strain evidence="2 3">YIM65754</strain>
    </source>
</reference>
<name>A0ABU7LDG9_9NOCA</name>
<comment type="similarity">
    <text evidence="1">Belongs to the ROK (NagC/XylR) family.</text>
</comment>
<sequence>MASRRGQAQARIVAPDLRIADGAAGSVFRVAADRGPISRDVIAKATGLSIATVNRQVSALLAARLLRERADLTESGAIGRPRIPVEVDHEPFLTVGIHIGAVTTGIVAADLRGRIIGAVEIPTPSGDQDLALASIAASAKAFVSRWHRRTALWAGVAIGGRVDSATGIVDHPRLGWSQARVGEAVGLGLRLPVSVAAHVEAMAAAELLLTPNKTAGDTAGAGLYIYARETAGIAITFDGKVHTPTTGPGSISHLPTGSSARCTCGGTGCLEATISDQAVLERARNEGVLTGGDQSIRALYGVAREGSEAARAILVDRASTLGRTVAILRDLFNPDRVVLGGQAFTEYPEGIAYVAKAFERASSLPHKDVHITGFGNRVQAHAAGVVSLSSLYSDPLGVMRRVAA</sequence>
<organism evidence="2 3">
    <name type="scientific">Rhodococcus artemisiae</name>
    <dbReference type="NCBI Taxonomy" id="714159"/>
    <lineage>
        <taxon>Bacteria</taxon>
        <taxon>Bacillati</taxon>
        <taxon>Actinomycetota</taxon>
        <taxon>Actinomycetes</taxon>
        <taxon>Mycobacteriales</taxon>
        <taxon>Nocardiaceae</taxon>
        <taxon>Rhodococcus</taxon>
    </lineage>
</organism>
<dbReference type="Gene3D" id="3.30.420.40">
    <property type="match status" value="2"/>
</dbReference>
<dbReference type="InterPro" id="IPR036390">
    <property type="entry name" value="WH_DNA-bd_sf"/>
</dbReference>
<dbReference type="PANTHER" id="PTHR18964:SF149">
    <property type="entry name" value="BIFUNCTIONAL UDP-N-ACETYLGLUCOSAMINE 2-EPIMERASE_N-ACETYLMANNOSAMINE KINASE"/>
    <property type="match status" value="1"/>
</dbReference>
<gene>
    <name evidence="2" type="ORF">Q7514_17690</name>
</gene>
<evidence type="ECO:0000256" key="1">
    <source>
        <dbReference type="ARBA" id="ARBA00006479"/>
    </source>
</evidence>
<dbReference type="SUPFAM" id="SSF46785">
    <property type="entry name" value="Winged helix' DNA-binding domain"/>
    <property type="match status" value="1"/>
</dbReference>
<dbReference type="Proteomes" id="UP001336020">
    <property type="component" value="Unassembled WGS sequence"/>
</dbReference>
<dbReference type="InterPro" id="IPR043129">
    <property type="entry name" value="ATPase_NBD"/>
</dbReference>